<dbReference type="InterPro" id="IPR025997">
    <property type="entry name" value="SBP_2_dom"/>
</dbReference>
<evidence type="ECO:0000256" key="2">
    <source>
        <dbReference type="ARBA" id="ARBA00007639"/>
    </source>
</evidence>
<protein>
    <recommendedName>
        <fullName evidence="4">Periplasmic binding protein domain-containing protein</fullName>
    </recommendedName>
</protein>
<dbReference type="AlphaFoldDB" id="A0A7I8DSR8"/>
<evidence type="ECO:0000313" key="5">
    <source>
        <dbReference type="EMBL" id="BCK00345.1"/>
    </source>
</evidence>
<evidence type="ECO:0000259" key="4">
    <source>
        <dbReference type="Pfam" id="PF13407"/>
    </source>
</evidence>
<accession>A0A7I8DSR8</accession>
<dbReference type="InterPro" id="IPR028082">
    <property type="entry name" value="Peripla_BP_I"/>
</dbReference>
<dbReference type="GO" id="GO:0030246">
    <property type="term" value="F:carbohydrate binding"/>
    <property type="evidence" value="ECO:0007669"/>
    <property type="project" value="UniProtKB-ARBA"/>
</dbReference>
<evidence type="ECO:0000256" key="1">
    <source>
        <dbReference type="ARBA" id="ARBA00004196"/>
    </source>
</evidence>
<dbReference type="Gene3D" id="3.40.50.2300">
    <property type="match status" value="2"/>
</dbReference>
<dbReference type="PANTHER" id="PTHR46847">
    <property type="entry name" value="D-ALLOSE-BINDING PERIPLASMIC PROTEIN-RELATED"/>
    <property type="match status" value="1"/>
</dbReference>
<evidence type="ECO:0000313" key="6">
    <source>
        <dbReference type="Proteomes" id="UP000515703"/>
    </source>
</evidence>
<dbReference type="RefSeq" id="WP_185256031.1">
    <property type="nucleotide sequence ID" value="NZ_AP023368.1"/>
</dbReference>
<organism evidence="5 6">
    <name type="scientific">Anaerocolumna chitinilytica</name>
    <dbReference type="NCBI Taxonomy" id="1727145"/>
    <lineage>
        <taxon>Bacteria</taxon>
        <taxon>Bacillati</taxon>
        <taxon>Bacillota</taxon>
        <taxon>Clostridia</taxon>
        <taxon>Lachnospirales</taxon>
        <taxon>Lachnospiraceae</taxon>
        <taxon>Anaerocolumna</taxon>
    </lineage>
</organism>
<dbReference type="GO" id="GO:0030313">
    <property type="term" value="C:cell envelope"/>
    <property type="evidence" value="ECO:0007669"/>
    <property type="project" value="UniProtKB-SubCell"/>
</dbReference>
<feature type="domain" description="Periplasmic binding protein" evidence="4">
    <location>
        <begin position="48"/>
        <end position="303"/>
    </location>
</feature>
<gene>
    <name evidence="5" type="ORF">bsdcttw_33850</name>
</gene>
<sequence length="329" mass="37377">MKRKLCALLLVMVCLLPVLIFLQYGQRKFAGAEKADLAQTKEYEKHYVLIAKDRTTSFWQSVYDNAREEAEANNIYLEQAGSNLSQDYTMEDYLRISIASKVDGIIVCPDGSDNVKELINEAVKNNIPVVTVLNDDINTKRASFVGINSYELGQVYGEQIVKKVSNDTRKIYILFHSMASNSMNDVIFNQIKKKLNENFKGRDFLIQPYYITDNKEFDSEEAIRDLFISQEDIPDILVCMEEVDTECACQAIVDYNKVGEVTIIGSYSSDIILEGIRKDLAAVTVAVDTKQLGKQSVQALLEYDQMGYVNNFYNADIHIIDKNNVNSYH</sequence>
<dbReference type="Pfam" id="PF13407">
    <property type="entry name" value="Peripla_BP_4"/>
    <property type="match status" value="1"/>
</dbReference>
<dbReference type="Proteomes" id="UP000515703">
    <property type="component" value="Chromosome"/>
</dbReference>
<reference evidence="5 6" key="1">
    <citation type="submission" date="2020-08" db="EMBL/GenBank/DDBJ databases">
        <title>Draft genome sequencing of an Anaerocolumna strain isolated from anoxic soil subjected to BSD treatment.</title>
        <authorList>
            <person name="Uek A."/>
            <person name="Tonouchi A."/>
        </authorList>
    </citation>
    <scope>NUCLEOTIDE SEQUENCE [LARGE SCALE GENOMIC DNA]</scope>
    <source>
        <strain evidence="5 6">CTTW</strain>
    </source>
</reference>
<keyword evidence="3" id="KW-0732">Signal</keyword>
<dbReference type="SUPFAM" id="SSF53822">
    <property type="entry name" value="Periplasmic binding protein-like I"/>
    <property type="match status" value="1"/>
</dbReference>
<keyword evidence="6" id="KW-1185">Reference proteome</keyword>
<reference evidence="5 6" key="2">
    <citation type="submission" date="2020-08" db="EMBL/GenBank/DDBJ databases">
        <authorList>
            <person name="Ueki A."/>
            <person name="Tonouchi A."/>
        </authorList>
    </citation>
    <scope>NUCLEOTIDE SEQUENCE [LARGE SCALE GENOMIC DNA]</scope>
    <source>
        <strain evidence="5 6">CTTW</strain>
    </source>
</reference>
<comment type="similarity">
    <text evidence="2">Belongs to the bacterial solute-binding protein 2 family.</text>
</comment>
<comment type="subcellular location">
    <subcellularLocation>
        <location evidence="1">Cell envelope</location>
    </subcellularLocation>
</comment>
<dbReference type="KEGG" id="acht:bsdcttw_33850"/>
<dbReference type="PANTHER" id="PTHR46847:SF1">
    <property type="entry name" value="D-ALLOSE-BINDING PERIPLASMIC PROTEIN-RELATED"/>
    <property type="match status" value="1"/>
</dbReference>
<proteinExistence type="inferred from homology"/>
<evidence type="ECO:0000256" key="3">
    <source>
        <dbReference type="ARBA" id="ARBA00022729"/>
    </source>
</evidence>
<name>A0A7I8DSR8_9FIRM</name>
<dbReference type="EMBL" id="AP023368">
    <property type="protein sequence ID" value="BCK00345.1"/>
    <property type="molecule type" value="Genomic_DNA"/>
</dbReference>